<evidence type="ECO:0000313" key="1">
    <source>
        <dbReference type="EMBL" id="CAK5040845.1"/>
    </source>
</evidence>
<name>A0ACB0YC99_MELEN</name>
<reference evidence="1" key="1">
    <citation type="submission" date="2023-11" db="EMBL/GenBank/DDBJ databases">
        <authorList>
            <person name="Poullet M."/>
        </authorList>
    </citation>
    <scope>NUCLEOTIDE SEQUENCE</scope>
    <source>
        <strain evidence="1">E1834</strain>
    </source>
</reference>
<sequence length="1015" mass="115659">MESQENENSKRRISKPRVQYSPVTEAKRSYTKKTKQKFSVKRLNSLFNDSSSTYSTRESSVDEFFGYDVLSQFDLSNQLVSMKQIDFVLPSYPDLRDAQELDLGVAEHIENFLDEQEEIKLLESNLFENDHVEEQMEITQAEAVEQMEIEGILFVKIYFPSIAFSLPSGRENLEGIKNLYFTKCLNNKLNSLKIYFFISEPSTSDLQLQHQEPPTEESTSSSQQPHIEPTNSSFFPVEHVGQISPSKLERPPYHSKLKLKIKLPRKPNTVQTSIDKRTRRPTKFSEDFVFTPLVMQRKSNDALKIKQKAIIKQQESKAERKLKRKERQKAISSFVPSIPPTIPEENQSSQVKPETQPEPIPVERERSLKIPGVSYVQKEFFSMMADRKRLNPFSIGIKKSEQYISDYFYREMFISDSDNETEKDKDKIEENLDEEIIDCVGGGVDLNEYVNDEVIKINPADEFAEAVCSVMKNASYSFEEGDEDFLKIANERMYLLEEGTKVVLNILLKYIIEQRHVDAFVLGLAGGASIFHSLTMKNANRLRESLKLYSKSSQQAIITAHNWLLKNLPVHFIASYLNLLRFLKAAGSNLSDHIVRFSDENCMLIANNYIKDFIAQKIYEPPMHPNYKPLEYGPINNVSLILVYPQITVKTSKHFIRAHEILFRQLLPQIVCCVEKIELHFDVNWTAITVEEIAWMCIRLIRKKVREIVKRRPNDHIFLAGWGTTCWLNHKVISKVSGVSGLLNFAFPTESACGSRGSVDDEICLTYPSTLFVVGEEASNVSMKAIQQLRKNMIADTGLIVIGSANHNLLVSEARLAVERVTQFVVQRTIVEYTIQFLKQVISDLGPPKQCREFLTPVSLPNIHEIDVAFLKPIGAQRIRKPVEKKKEDITKKFNNKFSFPNPPPPPSSAPPTKTSFKPTQIASNLPPNLKPIAPTETSRPLNTSTTRSSSFSVTKKLSTDLIKIPSPEALNKMHLQIRQQTTTTNNQLATTSSSSLQETIREEEEAAAALALLK</sequence>
<keyword evidence="2" id="KW-1185">Reference proteome</keyword>
<gene>
    <name evidence="1" type="ORF">MENTE1834_LOCUS10337</name>
</gene>
<dbReference type="EMBL" id="CAVMJV010000010">
    <property type="protein sequence ID" value="CAK5040845.1"/>
    <property type="molecule type" value="Genomic_DNA"/>
</dbReference>
<proteinExistence type="predicted"/>
<comment type="caution">
    <text evidence="1">The sequence shown here is derived from an EMBL/GenBank/DDBJ whole genome shotgun (WGS) entry which is preliminary data.</text>
</comment>
<dbReference type="Proteomes" id="UP001497535">
    <property type="component" value="Unassembled WGS sequence"/>
</dbReference>
<evidence type="ECO:0000313" key="2">
    <source>
        <dbReference type="Proteomes" id="UP001497535"/>
    </source>
</evidence>
<accession>A0ACB0YC99</accession>
<protein>
    <submittedName>
        <fullName evidence="1">Uncharacterized protein</fullName>
    </submittedName>
</protein>
<organism evidence="1 2">
    <name type="scientific">Meloidogyne enterolobii</name>
    <name type="common">Root-knot nematode worm</name>
    <name type="synonym">Meloidogyne mayaguensis</name>
    <dbReference type="NCBI Taxonomy" id="390850"/>
    <lineage>
        <taxon>Eukaryota</taxon>
        <taxon>Metazoa</taxon>
        <taxon>Ecdysozoa</taxon>
        <taxon>Nematoda</taxon>
        <taxon>Chromadorea</taxon>
        <taxon>Rhabditida</taxon>
        <taxon>Tylenchina</taxon>
        <taxon>Tylenchomorpha</taxon>
        <taxon>Tylenchoidea</taxon>
        <taxon>Meloidogynidae</taxon>
        <taxon>Meloidogyninae</taxon>
        <taxon>Meloidogyne</taxon>
    </lineage>
</organism>